<evidence type="ECO:0000259" key="2">
    <source>
        <dbReference type="PROSITE" id="PS50076"/>
    </source>
</evidence>
<dbReference type="OMA" id="SHPEACY"/>
<feature type="compositionally biased region" description="Basic and acidic residues" evidence="1">
    <location>
        <begin position="51"/>
        <end position="83"/>
    </location>
</feature>
<dbReference type="InterPro" id="IPR036869">
    <property type="entry name" value="J_dom_sf"/>
</dbReference>
<dbReference type="Pfam" id="PF00226">
    <property type="entry name" value="DnaJ"/>
    <property type="match status" value="1"/>
</dbReference>
<feature type="non-terminal residue" evidence="3">
    <location>
        <position position="162"/>
    </location>
</feature>
<dbReference type="SUPFAM" id="SSF46565">
    <property type="entry name" value="Chaperone J-domain"/>
    <property type="match status" value="1"/>
</dbReference>
<proteinExistence type="predicted"/>
<keyword evidence="4" id="KW-1185">Reference proteome</keyword>
<dbReference type="CDD" id="cd06257">
    <property type="entry name" value="DnaJ"/>
    <property type="match status" value="1"/>
</dbReference>
<sequence>MSATTNKDEALRCIDMAKKKWSEGNLSGAIKLLQKSIQMYDTPEAQNLLKKVQEEESPSKESEERNGEERKETKAADREEKVSSNESNNDETPKSASSSFTKKQSSRRLTKEEEVALVRKVLRTKDYYELLGVSKNATSEEMKKAYKAIALKLHPDRNKSPG</sequence>
<dbReference type="PRINTS" id="PR00625">
    <property type="entry name" value="JDOMAIN"/>
</dbReference>
<evidence type="ECO:0000313" key="4">
    <source>
        <dbReference type="Proteomes" id="UP000023152"/>
    </source>
</evidence>
<evidence type="ECO:0000313" key="3">
    <source>
        <dbReference type="EMBL" id="ETO09667.1"/>
    </source>
</evidence>
<feature type="region of interest" description="Disordered" evidence="1">
    <location>
        <begin position="48"/>
        <end position="115"/>
    </location>
</feature>
<dbReference type="OrthoDB" id="1507364at2759"/>
<dbReference type="AlphaFoldDB" id="X6M875"/>
<dbReference type="PANTHER" id="PTHR43908">
    <property type="entry name" value="AT29763P-RELATED"/>
    <property type="match status" value="1"/>
</dbReference>
<dbReference type="EMBL" id="ASPP01023958">
    <property type="protein sequence ID" value="ETO09667.1"/>
    <property type="molecule type" value="Genomic_DNA"/>
</dbReference>
<dbReference type="Proteomes" id="UP000023152">
    <property type="component" value="Unassembled WGS sequence"/>
</dbReference>
<accession>X6M875</accession>
<evidence type="ECO:0000256" key="1">
    <source>
        <dbReference type="SAM" id="MobiDB-lite"/>
    </source>
</evidence>
<feature type="domain" description="J" evidence="2">
    <location>
        <begin position="126"/>
        <end position="162"/>
    </location>
</feature>
<name>X6M875_RETFI</name>
<dbReference type="Gene3D" id="1.10.287.110">
    <property type="entry name" value="DnaJ domain"/>
    <property type="match status" value="1"/>
</dbReference>
<dbReference type="PROSITE" id="PS50076">
    <property type="entry name" value="DNAJ_2"/>
    <property type="match status" value="1"/>
</dbReference>
<dbReference type="InterPro" id="IPR001623">
    <property type="entry name" value="DnaJ_domain"/>
</dbReference>
<reference evidence="3 4" key="1">
    <citation type="journal article" date="2013" name="Curr. Biol.">
        <title>The Genome of the Foraminiferan Reticulomyxa filosa.</title>
        <authorList>
            <person name="Glockner G."/>
            <person name="Hulsmann N."/>
            <person name="Schleicher M."/>
            <person name="Noegel A.A."/>
            <person name="Eichinger L."/>
            <person name="Gallinger C."/>
            <person name="Pawlowski J."/>
            <person name="Sierra R."/>
            <person name="Euteneuer U."/>
            <person name="Pillet L."/>
            <person name="Moustafa A."/>
            <person name="Platzer M."/>
            <person name="Groth M."/>
            <person name="Szafranski K."/>
            <person name="Schliwa M."/>
        </authorList>
    </citation>
    <scope>NUCLEOTIDE SEQUENCE [LARGE SCALE GENOMIC DNA]</scope>
</reference>
<protein>
    <recommendedName>
        <fullName evidence="2">J domain-containing protein</fullName>
    </recommendedName>
</protein>
<gene>
    <name evidence="3" type="ORF">RFI_27711</name>
</gene>
<dbReference type="SMART" id="SM00271">
    <property type="entry name" value="DnaJ"/>
    <property type="match status" value="1"/>
</dbReference>
<dbReference type="InterPro" id="IPR051100">
    <property type="entry name" value="DnaJ_subfamily_B/C"/>
</dbReference>
<comment type="caution">
    <text evidence="3">The sequence shown here is derived from an EMBL/GenBank/DDBJ whole genome shotgun (WGS) entry which is preliminary data.</text>
</comment>
<organism evidence="3 4">
    <name type="scientific">Reticulomyxa filosa</name>
    <dbReference type="NCBI Taxonomy" id="46433"/>
    <lineage>
        <taxon>Eukaryota</taxon>
        <taxon>Sar</taxon>
        <taxon>Rhizaria</taxon>
        <taxon>Retaria</taxon>
        <taxon>Foraminifera</taxon>
        <taxon>Monothalamids</taxon>
        <taxon>Reticulomyxidae</taxon>
        <taxon>Reticulomyxa</taxon>
    </lineage>
</organism>
<feature type="compositionally biased region" description="Low complexity" evidence="1">
    <location>
        <begin position="94"/>
        <end position="103"/>
    </location>
</feature>